<sequence>MTKNLNSNQLSILNLLESINYKNYYKPESATHGQIELFKERALKKQVEQTVIDQLVDLYEVANNYDILGLYSCDDLVIFEWWTYQELWIGQKDFYTLRWANGKFCLGDAGDISFSEEYEFNSLIELIKACIKEMLLDNFDH</sequence>
<protein>
    <submittedName>
        <fullName evidence="1">Uncharacterized protein</fullName>
    </submittedName>
</protein>
<dbReference type="RefSeq" id="WP_379796308.1">
    <property type="nucleotide sequence ID" value="NZ_JBHSFY010000003.1"/>
</dbReference>
<dbReference type="EMBL" id="JBHSFY010000003">
    <property type="protein sequence ID" value="MFC4476782.1"/>
    <property type="molecule type" value="Genomic_DNA"/>
</dbReference>
<proteinExistence type="predicted"/>
<reference evidence="2" key="1">
    <citation type="journal article" date="2019" name="Int. J. Syst. Evol. Microbiol.">
        <title>The Global Catalogue of Microorganisms (GCM) 10K type strain sequencing project: providing services to taxonomists for standard genome sequencing and annotation.</title>
        <authorList>
            <consortium name="The Broad Institute Genomics Platform"/>
            <consortium name="The Broad Institute Genome Sequencing Center for Infectious Disease"/>
            <person name="Wu L."/>
            <person name="Ma J."/>
        </authorList>
    </citation>
    <scope>NUCLEOTIDE SEQUENCE [LARGE SCALE GENOMIC DNA]</scope>
    <source>
        <strain evidence="2">NBRC 103627</strain>
    </source>
</reference>
<organism evidence="1 2">
    <name type="scientific">Flavobacterium chungangensis</name>
    <dbReference type="NCBI Taxonomy" id="2708132"/>
    <lineage>
        <taxon>Bacteria</taxon>
        <taxon>Pseudomonadati</taxon>
        <taxon>Bacteroidota</taxon>
        <taxon>Flavobacteriia</taxon>
        <taxon>Flavobacteriales</taxon>
        <taxon>Flavobacteriaceae</taxon>
        <taxon>Flavobacterium</taxon>
    </lineage>
</organism>
<name>A0ABV8ZD66_9FLAO</name>
<dbReference type="Proteomes" id="UP001596003">
    <property type="component" value="Unassembled WGS sequence"/>
</dbReference>
<evidence type="ECO:0000313" key="1">
    <source>
        <dbReference type="EMBL" id="MFC4476782.1"/>
    </source>
</evidence>
<comment type="caution">
    <text evidence="1">The sequence shown here is derived from an EMBL/GenBank/DDBJ whole genome shotgun (WGS) entry which is preliminary data.</text>
</comment>
<evidence type="ECO:0000313" key="2">
    <source>
        <dbReference type="Proteomes" id="UP001596003"/>
    </source>
</evidence>
<accession>A0ABV8ZD66</accession>
<gene>
    <name evidence="1" type="ORF">ACFO3N_06880</name>
</gene>
<keyword evidence="2" id="KW-1185">Reference proteome</keyword>